<dbReference type="GO" id="GO:0032259">
    <property type="term" value="P:methylation"/>
    <property type="evidence" value="ECO:0007669"/>
    <property type="project" value="UniProtKB-KW"/>
</dbReference>
<dbReference type="SUPFAM" id="SSF53335">
    <property type="entry name" value="S-adenosyl-L-methionine-dependent methyltransferases"/>
    <property type="match status" value="1"/>
</dbReference>
<dbReference type="InterPro" id="IPR006342">
    <property type="entry name" value="FkbM_mtfrase"/>
</dbReference>
<name>A0ABU7IBI8_9SPHI</name>
<keyword evidence="2" id="KW-0808">Transferase</keyword>
<dbReference type="Proteomes" id="UP001336835">
    <property type="component" value="Unassembled WGS sequence"/>
</dbReference>
<evidence type="ECO:0000313" key="2">
    <source>
        <dbReference type="EMBL" id="MEE1946845.1"/>
    </source>
</evidence>
<keyword evidence="3" id="KW-1185">Reference proteome</keyword>
<organism evidence="2 3">
    <name type="scientific">Pedobacter albus</name>
    <dbReference type="NCBI Taxonomy" id="3113905"/>
    <lineage>
        <taxon>Bacteria</taxon>
        <taxon>Pseudomonadati</taxon>
        <taxon>Bacteroidota</taxon>
        <taxon>Sphingobacteriia</taxon>
        <taxon>Sphingobacteriales</taxon>
        <taxon>Sphingobacteriaceae</taxon>
        <taxon>Pedobacter</taxon>
    </lineage>
</organism>
<proteinExistence type="predicted"/>
<evidence type="ECO:0000259" key="1">
    <source>
        <dbReference type="Pfam" id="PF05050"/>
    </source>
</evidence>
<dbReference type="NCBIfam" id="TIGR01444">
    <property type="entry name" value="fkbM_fam"/>
    <property type="match status" value="1"/>
</dbReference>
<dbReference type="EMBL" id="JAZDQT010000003">
    <property type="protein sequence ID" value="MEE1946845.1"/>
    <property type="molecule type" value="Genomic_DNA"/>
</dbReference>
<keyword evidence="2" id="KW-0489">Methyltransferase</keyword>
<dbReference type="RefSeq" id="WP_330109135.1">
    <property type="nucleotide sequence ID" value="NZ_JAZDQT010000003.1"/>
</dbReference>
<reference evidence="2 3" key="1">
    <citation type="submission" date="2024-01" db="EMBL/GenBank/DDBJ databases">
        <title>Pedobacter sp. nov., isolated from fresh soil.</title>
        <authorList>
            <person name="Le N.T.T."/>
        </authorList>
    </citation>
    <scope>NUCLEOTIDE SEQUENCE [LARGE SCALE GENOMIC DNA]</scope>
    <source>
        <strain evidence="2 3">KR3-3</strain>
    </source>
</reference>
<dbReference type="Gene3D" id="3.40.50.150">
    <property type="entry name" value="Vaccinia Virus protein VP39"/>
    <property type="match status" value="1"/>
</dbReference>
<comment type="caution">
    <text evidence="2">The sequence shown here is derived from an EMBL/GenBank/DDBJ whole genome shotgun (WGS) entry which is preliminary data.</text>
</comment>
<sequence>MKAILFHGANLLSSIYAQFLKVVWKLNKKKFHKIKVYENTKLKFSHYGDIATILYSLQHLVRFNRGFEFTTLSKYHSVVKQGDVILDIGANIGLFSILGSKLVGASGKVYAFEPNVATYDALKENIRLNDCTNVYPQFLALSDKKGFVVLTQPEEVSKDFQYSDAFSFMDLKQTASEENGVATLPLDDFLVENSISKVDVIKIDIEGAEFLCFKGAIKLLSSPDAPIIIMECDEQYTGRFDYKVADVIVFLYNLGYRLEQYEEGQWIAFPK</sequence>
<evidence type="ECO:0000313" key="3">
    <source>
        <dbReference type="Proteomes" id="UP001336835"/>
    </source>
</evidence>
<accession>A0ABU7IBI8</accession>
<feature type="domain" description="Methyltransferase FkbM" evidence="1">
    <location>
        <begin position="87"/>
        <end position="258"/>
    </location>
</feature>
<dbReference type="Pfam" id="PF05050">
    <property type="entry name" value="Methyltransf_21"/>
    <property type="match status" value="1"/>
</dbReference>
<dbReference type="InterPro" id="IPR052514">
    <property type="entry name" value="SAM-dependent_MTase"/>
</dbReference>
<dbReference type="GO" id="GO:0008168">
    <property type="term" value="F:methyltransferase activity"/>
    <property type="evidence" value="ECO:0007669"/>
    <property type="project" value="UniProtKB-KW"/>
</dbReference>
<dbReference type="EC" id="2.1.1.-" evidence="2"/>
<dbReference type="InterPro" id="IPR029063">
    <property type="entry name" value="SAM-dependent_MTases_sf"/>
</dbReference>
<protein>
    <submittedName>
        <fullName evidence="2">FkbM family methyltransferase</fullName>
        <ecNumber evidence="2">2.1.1.-</ecNumber>
    </submittedName>
</protein>
<dbReference type="PANTHER" id="PTHR34203">
    <property type="entry name" value="METHYLTRANSFERASE, FKBM FAMILY PROTEIN"/>
    <property type="match status" value="1"/>
</dbReference>
<gene>
    <name evidence="2" type="ORF">VRU48_17095</name>
</gene>
<dbReference type="PANTHER" id="PTHR34203:SF15">
    <property type="entry name" value="SLL1173 PROTEIN"/>
    <property type="match status" value="1"/>
</dbReference>